<keyword evidence="3" id="KW-0520">NAD</keyword>
<sequence length="323" mass="35350">MKIVVLEDYALTPGDLDWSPLYELGAQVERYPRTTQEQALERIGDAEYVIVNKVWIADELLEQCPNLKWVGLTATGIDSLDPAACARHGVAVANVPGYSTQSVAQMTWALLLELCQCAGRYDTAVRKGYWKDQPAEQHGIFPQRELYGKTLGIVGYGAIGRQVAAIAAAFGMKVLCCTRTPRDDAHAVEFVSMQELFRRSDAISLHCPATETTKGFVNQSLLSQCKPGALLVNTARGSLVDEQAVCDALNSGILGGFAADVLCVEPADITRPIFRAPNTIFTPHAAWATKESLERLSAEVCSNLKAFLQGETRNIVNQREKYL</sequence>
<evidence type="ECO:0000256" key="3">
    <source>
        <dbReference type="ARBA" id="ARBA00023027"/>
    </source>
</evidence>
<dbReference type="Proteomes" id="UP000824209">
    <property type="component" value="Unassembled WGS sequence"/>
</dbReference>
<accession>A0A9D2S1E5</accession>
<dbReference type="Pfam" id="PF00389">
    <property type="entry name" value="2-Hacid_dh"/>
    <property type="match status" value="1"/>
</dbReference>
<dbReference type="PANTHER" id="PTHR43761">
    <property type="entry name" value="D-ISOMER SPECIFIC 2-HYDROXYACID DEHYDROGENASE FAMILY PROTEIN (AFU_ORTHOLOGUE AFUA_1G13630)"/>
    <property type="match status" value="1"/>
</dbReference>
<reference evidence="7" key="2">
    <citation type="submission" date="2021-04" db="EMBL/GenBank/DDBJ databases">
        <authorList>
            <person name="Gilroy R."/>
        </authorList>
    </citation>
    <scope>NUCLEOTIDE SEQUENCE</scope>
    <source>
        <strain evidence="7">ChiBcec8-14828</strain>
    </source>
</reference>
<dbReference type="PROSITE" id="PS00670">
    <property type="entry name" value="D_2_HYDROXYACID_DH_2"/>
    <property type="match status" value="1"/>
</dbReference>
<dbReference type="CDD" id="cd12162">
    <property type="entry name" value="2-Hacid_dh_4"/>
    <property type="match status" value="1"/>
</dbReference>
<dbReference type="EMBL" id="DWYA01000074">
    <property type="protein sequence ID" value="HJB40427.1"/>
    <property type="molecule type" value="Genomic_DNA"/>
</dbReference>
<dbReference type="PROSITE" id="PS00671">
    <property type="entry name" value="D_2_HYDROXYACID_DH_3"/>
    <property type="match status" value="1"/>
</dbReference>
<reference evidence="7" key="1">
    <citation type="journal article" date="2021" name="PeerJ">
        <title>Extensive microbial diversity within the chicken gut microbiome revealed by metagenomics and culture.</title>
        <authorList>
            <person name="Gilroy R."/>
            <person name="Ravi A."/>
            <person name="Getino M."/>
            <person name="Pursley I."/>
            <person name="Horton D.L."/>
            <person name="Alikhan N.F."/>
            <person name="Baker D."/>
            <person name="Gharbi K."/>
            <person name="Hall N."/>
            <person name="Watson M."/>
            <person name="Adriaenssens E.M."/>
            <person name="Foster-Nyarko E."/>
            <person name="Jarju S."/>
            <person name="Secka A."/>
            <person name="Antonio M."/>
            <person name="Oren A."/>
            <person name="Chaudhuri R.R."/>
            <person name="La Ragione R."/>
            <person name="Hildebrand F."/>
            <person name="Pallen M.J."/>
        </authorList>
    </citation>
    <scope>NUCLEOTIDE SEQUENCE</scope>
    <source>
        <strain evidence="7">ChiBcec8-14828</strain>
    </source>
</reference>
<comment type="similarity">
    <text evidence="1 4">Belongs to the D-isomer specific 2-hydroxyacid dehydrogenase family.</text>
</comment>
<organism evidence="7 8">
    <name type="scientific">Candidatus Ruthenibacterium avium</name>
    <dbReference type="NCBI Taxonomy" id="2838751"/>
    <lineage>
        <taxon>Bacteria</taxon>
        <taxon>Bacillati</taxon>
        <taxon>Bacillota</taxon>
        <taxon>Clostridia</taxon>
        <taxon>Eubacteriales</taxon>
        <taxon>Oscillospiraceae</taxon>
        <taxon>Ruthenibacterium</taxon>
    </lineage>
</organism>
<evidence type="ECO:0000256" key="4">
    <source>
        <dbReference type="RuleBase" id="RU003719"/>
    </source>
</evidence>
<evidence type="ECO:0000313" key="8">
    <source>
        <dbReference type="Proteomes" id="UP000824209"/>
    </source>
</evidence>
<dbReference type="InterPro" id="IPR036291">
    <property type="entry name" value="NAD(P)-bd_dom_sf"/>
</dbReference>
<dbReference type="GO" id="GO:0051287">
    <property type="term" value="F:NAD binding"/>
    <property type="evidence" value="ECO:0007669"/>
    <property type="project" value="InterPro"/>
</dbReference>
<dbReference type="InterPro" id="IPR029753">
    <property type="entry name" value="D-isomer_DH_CS"/>
</dbReference>
<dbReference type="InterPro" id="IPR006139">
    <property type="entry name" value="D-isomer_2_OHA_DH_cat_dom"/>
</dbReference>
<protein>
    <submittedName>
        <fullName evidence="7">D-2-hydroxyacid dehydrogenase</fullName>
    </submittedName>
</protein>
<evidence type="ECO:0000313" key="7">
    <source>
        <dbReference type="EMBL" id="HJB40427.1"/>
    </source>
</evidence>
<evidence type="ECO:0000256" key="2">
    <source>
        <dbReference type="ARBA" id="ARBA00023002"/>
    </source>
</evidence>
<evidence type="ECO:0000256" key="1">
    <source>
        <dbReference type="ARBA" id="ARBA00005854"/>
    </source>
</evidence>
<comment type="caution">
    <text evidence="7">The sequence shown here is derived from an EMBL/GenBank/DDBJ whole genome shotgun (WGS) entry which is preliminary data.</text>
</comment>
<dbReference type="PANTHER" id="PTHR43761:SF1">
    <property type="entry name" value="D-ISOMER SPECIFIC 2-HYDROXYACID DEHYDROGENASE CATALYTIC DOMAIN-CONTAINING PROTEIN-RELATED"/>
    <property type="match status" value="1"/>
</dbReference>
<evidence type="ECO:0000259" key="5">
    <source>
        <dbReference type="Pfam" id="PF00389"/>
    </source>
</evidence>
<dbReference type="AlphaFoldDB" id="A0A9D2S1E5"/>
<dbReference type="InterPro" id="IPR006140">
    <property type="entry name" value="D-isomer_DH_NAD-bd"/>
</dbReference>
<dbReference type="GO" id="GO:0016616">
    <property type="term" value="F:oxidoreductase activity, acting on the CH-OH group of donors, NAD or NADP as acceptor"/>
    <property type="evidence" value="ECO:0007669"/>
    <property type="project" value="InterPro"/>
</dbReference>
<dbReference type="Gene3D" id="3.40.50.720">
    <property type="entry name" value="NAD(P)-binding Rossmann-like Domain"/>
    <property type="match status" value="2"/>
</dbReference>
<dbReference type="SUPFAM" id="SSF51735">
    <property type="entry name" value="NAD(P)-binding Rossmann-fold domains"/>
    <property type="match status" value="1"/>
</dbReference>
<dbReference type="InterPro" id="IPR050418">
    <property type="entry name" value="D-iso_2-hydroxyacid_DH_PdxB"/>
</dbReference>
<evidence type="ECO:0000259" key="6">
    <source>
        <dbReference type="Pfam" id="PF02826"/>
    </source>
</evidence>
<name>A0A9D2S1E5_9FIRM</name>
<dbReference type="Pfam" id="PF02826">
    <property type="entry name" value="2-Hacid_dh_C"/>
    <property type="match status" value="1"/>
</dbReference>
<feature type="domain" description="D-isomer specific 2-hydroxyacid dehydrogenase NAD-binding" evidence="6">
    <location>
        <begin position="109"/>
        <end position="286"/>
    </location>
</feature>
<proteinExistence type="inferred from homology"/>
<feature type="domain" description="D-isomer specific 2-hydroxyacid dehydrogenase catalytic" evidence="5">
    <location>
        <begin position="27"/>
        <end position="317"/>
    </location>
</feature>
<dbReference type="SUPFAM" id="SSF52283">
    <property type="entry name" value="Formate/glycerate dehydrogenase catalytic domain-like"/>
    <property type="match status" value="1"/>
</dbReference>
<gene>
    <name evidence="7" type="ORF">H9943_08550</name>
</gene>
<keyword evidence="2 4" id="KW-0560">Oxidoreductase</keyword>